<evidence type="ECO:0000313" key="1">
    <source>
        <dbReference type="EMBL" id="ACR37003.1"/>
    </source>
</evidence>
<reference evidence="1" key="1">
    <citation type="journal article" date="2009" name="PLoS Genet.">
        <title>Sequencing, mapping, and analysis of 27,455 maize full-length cDNAs.</title>
        <authorList>
            <person name="Soderlund C."/>
            <person name="Descour A."/>
            <person name="Kudrna D."/>
            <person name="Bomhoff M."/>
            <person name="Boyd L."/>
            <person name="Currie J."/>
            <person name="Angelova A."/>
            <person name="Collura K."/>
            <person name="Wissotski M."/>
            <person name="Ashley E."/>
            <person name="Morrow D."/>
            <person name="Fernandes J."/>
            <person name="Walbot V."/>
            <person name="Yu Y."/>
        </authorList>
    </citation>
    <scope>NUCLEOTIDE SEQUENCE</scope>
    <source>
        <strain evidence="1">B73</strain>
    </source>
</reference>
<organism evidence="1">
    <name type="scientific">Zea mays</name>
    <name type="common">Maize</name>
    <dbReference type="NCBI Taxonomy" id="4577"/>
    <lineage>
        <taxon>Eukaryota</taxon>
        <taxon>Viridiplantae</taxon>
        <taxon>Streptophyta</taxon>
        <taxon>Embryophyta</taxon>
        <taxon>Tracheophyta</taxon>
        <taxon>Spermatophyta</taxon>
        <taxon>Magnoliopsida</taxon>
        <taxon>Liliopsida</taxon>
        <taxon>Poales</taxon>
        <taxon>Poaceae</taxon>
        <taxon>PACMAD clade</taxon>
        <taxon>Panicoideae</taxon>
        <taxon>Andropogonodae</taxon>
        <taxon>Andropogoneae</taxon>
        <taxon>Tripsacinae</taxon>
        <taxon>Zea</taxon>
    </lineage>
</organism>
<accession>C4J753</accession>
<name>C4J753_MAIZE</name>
<reference evidence="1" key="2">
    <citation type="submission" date="2012-06" db="EMBL/GenBank/DDBJ databases">
        <authorList>
            <person name="Yu Y."/>
            <person name="Currie J."/>
            <person name="Lomeli R."/>
            <person name="Angelova A."/>
            <person name="Collura K."/>
            <person name="Wissotski M."/>
            <person name="Campos D."/>
            <person name="Kudrna D."/>
            <person name="Golser W."/>
            <person name="Ashely E."/>
            <person name="Descour A."/>
            <person name="Fernandes J."/>
            <person name="Soderlund C."/>
            <person name="Walbot V."/>
        </authorList>
    </citation>
    <scope>NUCLEOTIDE SEQUENCE</scope>
    <source>
        <strain evidence="1">B73</strain>
    </source>
</reference>
<protein>
    <submittedName>
        <fullName evidence="1">Uncharacterized protein</fullName>
    </submittedName>
</protein>
<dbReference type="AlphaFoldDB" id="C4J753"/>
<dbReference type="EMBL" id="BT086650">
    <property type="protein sequence ID" value="ACR37003.1"/>
    <property type="molecule type" value="mRNA"/>
</dbReference>
<proteinExistence type="evidence at transcript level"/>
<sequence>MQQGEFYIVCAVSSTTRHEYWTSQNRNRKLCMHVLISRV</sequence>